<reference evidence="1" key="1">
    <citation type="submission" date="2021-05" db="EMBL/GenBank/DDBJ databases">
        <title>Diversity, taxonomy and evolution of archaeal viruses of the class Caudoviricetes.</title>
        <authorList>
            <person name="Liu Y."/>
            <person name="Demina T.A."/>
            <person name="Roux S."/>
            <person name="Aiewsakun P."/>
            <person name="Kazlauskas D."/>
            <person name="Simmonds P."/>
            <person name="Prangishvili D."/>
            <person name="Oksanen H.M."/>
            <person name="Krupovic M."/>
        </authorList>
    </citation>
    <scope>NUCLEOTIDE SEQUENCE</scope>
    <source>
        <strain evidence="1">HRTV-28/28</strain>
    </source>
</reference>
<accession>A0AAE9BYC1</accession>
<evidence type="ECO:0000313" key="2">
    <source>
        <dbReference type="Proteomes" id="UP000827176"/>
    </source>
</evidence>
<dbReference type="EMBL" id="MZ334528">
    <property type="protein sequence ID" value="UBF23440.1"/>
    <property type="molecule type" value="Genomic_DNA"/>
</dbReference>
<dbReference type="Proteomes" id="UP000827176">
    <property type="component" value="Segment"/>
</dbReference>
<evidence type="ECO:0000313" key="1">
    <source>
        <dbReference type="EMBL" id="UBF23440.1"/>
    </source>
</evidence>
<dbReference type="InterPro" id="IPR027417">
    <property type="entry name" value="P-loop_NTPase"/>
</dbReference>
<gene>
    <name evidence="1" type="ORF">HRTV-28_gp2</name>
</gene>
<dbReference type="Gene3D" id="3.40.50.300">
    <property type="entry name" value="P-loop containing nucleotide triphosphate hydrolases"/>
    <property type="match status" value="1"/>
</dbReference>
<proteinExistence type="predicted"/>
<dbReference type="Gene3D" id="3.30.420.280">
    <property type="match status" value="1"/>
</dbReference>
<name>A0AAE9BYC1_9CAUD</name>
<protein>
    <submittedName>
        <fullName evidence="1">Terminase large subunit</fullName>
    </submittedName>
</protein>
<dbReference type="Pfam" id="PF03237">
    <property type="entry name" value="Terminase_6N"/>
    <property type="match status" value="1"/>
</dbReference>
<keyword evidence="2" id="KW-1185">Reference proteome</keyword>
<organism evidence="1 2">
    <name type="scientific">Halorubrum tailed virus 28</name>
    <dbReference type="NCBI Taxonomy" id="2878009"/>
    <lineage>
        <taxon>Viruses</taxon>
        <taxon>Duplodnaviria</taxon>
        <taxon>Heunggongvirae</taxon>
        <taxon>Uroviricota</taxon>
        <taxon>Caudoviricetes</taxon>
        <taxon>Suolaviridae</taxon>
        <taxon>Pormufvirus</taxon>
        <taxon>Pormufvirus salinum</taxon>
        <taxon>Pormufvirus HRTV28</taxon>
    </lineage>
</organism>
<sequence length="433" mass="49197">MSGKTTSNWDFELWDAQSRTWEYLDGDGADLVVFRGGYGSGKTILGVRWIITTALRVPKSDNLILAPDSQKGGPTTYKAFFEELPGEETVPDEGGDPENSPLIAEYNRVERRATFQNGAIVRLGSADVWNRYAGGEFNAIYCDEVAHYENTDLYDLHEMLITRQRTDAGPNVTLWTSTGNGYNQFYDITERRVQPDGEGGEEPLPWAESMRVVVANSLHNPFLNEKEKYRRQFEGTEREAQALKGGFSAAKGLVYGQFTRKSHERDGDTMPELRDTYFYGYDHGWDDPRVMLQIGKTVHDQYAILDEFYESQAKVSRAVEWLEERPKGRVYAEHEPEHIEMFRQAGYPTEKAVKDLDEGIPLVREFLETDDEGRPGLLVHEDCVNTIQEFQSYKEDHVGKSKAADHAMDSLRYVLATRELDLTPDPSDVFGAV</sequence>